<accession>A0A939RZ47</accession>
<keyword evidence="2 4" id="KW-0503">Monooxygenase</keyword>
<reference evidence="4" key="1">
    <citation type="submission" date="2021-03" db="EMBL/GenBank/DDBJ databases">
        <title>Leucobacter chromiisoli sp. nov., isolated from chromium-containing soil of chemical plant.</title>
        <authorList>
            <person name="Xu Z."/>
        </authorList>
    </citation>
    <scope>NUCLEOTIDE SEQUENCE</scope>
    <source>
        <strain evidence="4">A2</strain>
    </source>
</reference>
<dbReference type="EMBL" id="JAGDYL010000030">
    <property type="protein sequence ID" value="MBO1806363.1"/>
    <property type="molecule type" value="Genomic_DNA"/>
</dbReference>
<dbReference type="Pfam" id="PF01494">
    <property type="entry name" value="FAD_binding_3"/>
    <property type="match status" value="1"/>
</dbReference>
<name>A0A939RZ47_9MICO</name>
<organism evidence="4 5">
    <name type="scientific">Leucobacter ruminantium</name>
    <dbReference type="NCBI Taxonomy" id="1289170"/>
    <lineage>
        <taxon>Bacteria</taxon>
        <taxon>Bacillati</taxon>
        <taxon>Actinomycetota</taxon>
        <taxon>Actinomycetes</taxon>
        <taxon>Micrococcales</taxon>
        <taxon>Microbacteriaceae</taxon>
        <taxon>Leucobacter</taxon>
    </lineage>
</organism>
<keyword evidence="1" id="KW-0560">Oxidoreductase</keyword>
<dbReference type="PANTHER" id="PTHR13789:SF309">
    <property type="entry name" value="PUTATIVE (AFU_ORTHOLOGUE AFUA_6G14510)-RELATED"/>
    <property type="match status" value="1"/>
</dbReference>
<dbReference type="InterPro" id="IPR050493">
    <property type="entry name" value="FAD-dep_Monooxygenase_BioMet"/>
</dbReference>
<dbReference type="AlphaFoldDB" id="A0A939RZ47"/>
<protein>
    <submittedName>
        <fullName evidence="4">FAD-dependent monooxygenase</fullName>
    </submittedName>
</protein>
<evidence type="ECO:0000256" key="2">
    <source>
        <dbReference type="ARBA" id="ARBA00023033"/>
    </source>
</evidence>
<dbReference type="RefSeq" id="WP_208046820.1">
    <property type="nucleotide sequence ID" value="NZ_JAGDYL010000030.1"/>
</dbReference>
<evidence type="ECO:0000313" key="5">
    <source>
        <dbReference type="Proteomes" id="UP000664398"/>
    </source>
</evidence>
<keyword evidence="5" id="KW-1185">Reference proteome</keyword>
<gene>
    <name evidence="4" type="ORF">J4H91_13730</name>
</gene>
<dbReference type="PRINTS" id="PR00420">
    <property type="entry name" value="RNGMNOXGNASE"/>
</dbReference>
<dbReference type="PANTHER" id="PTHR13789">
    <property type="entry name" value="MONOOXYGENASE"/>
    <property type="match status" value="1"/>
</dbReference>
<evidence type="ECO:0000256" key="1">
    <source>
        <dbReference type="ARBA" id="ARBA00023002"/>
    </source>
</evidence>
<dbReference type="SUPFAM" id="SSF51905">
    <property type="entry name" value="FAD/NAD(P)-binding domain"/>
    <property type="match status" value="1"/>
</dbReference>
<evidence type="ECO:0000313" key="4">
    <source>
        <dbReference type="EMBL" id="MBO1806363.1"/>
    </source>
</evidence>
<dbReference type="GO" id="GO:0071949">
    <property type="term" value="F:FAD binding"/>
    <property type="evidence" value="ECO:0007669"/>
    <property type="project" value="InterPro"/>
</dbReference>
<dbReference type="Gene3D" id="3.50.50.60">
    <property type="entry name" value="FAD/NAD(P)-binding domain"/>
    <property type="match status" value="1"/>
</dbReference>
<dbReference type="InterPro" id="IPR036188">
    <property type="entry name" value="FAD/NAD-bd_sf"/>
</dbReference>
<dbReference type="Proteomes" id="UP000664398">
    <property type="component" value="Unassembled WGS sequence"/>
</dbReference>
<dbReference type="InterPro" id="IPR002938">
    <property type="entry name" value="FAD-bd"/>
</dbReference>
<comment type="caution">
    <text evidence="4">The sequence shown here is derived from an EMBL/GenBank/DDBJ whole genome shotgun (WGS) entry which is preliminary data.</text>
</comment>
<sequence length="398" mass="41729">MRAVVVGGGIAGPATAMALQAVGIEPLLLDANPADRGEVGSWLTIAANGVAALDAIGALEQVRGLGVPTDRNVMVSASGRTLGVIPLGAAREDGTVALSFKRTRLAAALTDLARQRGIEVRSQSRVTSASTDDRGASVTLESGETIAGDLVIGADGINSVVRSAIDPQAPTRRYMGLANFGGITESTALAASLEPGAWRLVFGRRAFFGALPTPAGDVVWFANVPRQPVSRQERATTPPAVWQALLADLAAADPGPFHDLITTGRLELAGDNTYDLPHVPTWHRGRLGLVGDAIHAPAPSSGQGASMALEDAVVLASCLHTETTPERAFTTFEEQRRRRVERIVAEGARSSSSKTAGSMQRIVQDAILRIVFQRIATRDTQAWITDHRATLPAGVTPP</sequence>
<evidence type="ECO:0000259" key="3">
    <source>
        <dbReference type="Pfam" id="PF01494"/>
    </source>
</evidence>
<proteinExistence type="predicted"/>
<dbReference type="GO" id="GO:0004497">
    <property type="term" value="F:monooxygenase activity"/>
    <property type="evidence" value="ECO:0007669"/>
    <property type="project" value="UniProtKB-KW"/>
</dbReference>
<feature type="domain" description="FAD-binding" evidence="3">
    <location>
        <begin position="3"/>
        <end position="345"/>
    </location>
</feature>